<dbReference type="AlphaFoldDB" id="A0A7G6YBV9"/>
<dbReference type="KEGG" id="lse:F1C12_13120"/>
<organism evidence="2 3">
    <name type="scientific">Leifsonia shinshuensis</name>
    <dbReference type="NCBI Taxonomy" id="150026"/>
    <lineage>
        <taxon>Bacteria</taxon>
        <taxon>Bacillati</taxon>
        <taxon>Actinomycetota</taxon>
        <taxon>Actinomycetes</taxon>
        <taxon>Micrococcales</taxon>
        <taxon>Microbacteriaceae</taxon>
        <taxon>Leifsonia</taxon>
    </lineage>
</organism>
<dbReference type="Pfam" id="PF04542">
    <property type="entry name" value="Sigma70_r2"/>
    <property type="match status" value="1"/>
</dbReference>
<feature type="domain" description="RNA polymerase sigma-70 region 2" evidence="1">
    <location>
        <begin position="37"/>
        <end position="84"/>
    </location>
</feature>
<reference evidence="3" key="1">
    <citation type="submission" date="2019-09" db="EMBL/GenBank/DDBJ databases">
        <title>Antimicrobial potential of Antarctic Bacteria.</title>
        <authorList>
            <person name="Benaud N."/>
            <person name="Edwards R.J."/>
            <person name="Ferrari B.C."/>
        </authorList>
    </citation>
    <scope>NUCLEOTIDE SEQUENCE [LARGE SCALE GENOMIC DNA]</scope>
    <source>
        <strain evidence="3">INR9</strain>
    </source>
</reference>
<evidence type="ECO:0000259" key="1">
    <source>
        <dbReference type="Pfam" id="PF04542"/>
    </source>
</evidence>
<protein>
    <recommendedName>
        <fullName evidence="1">RNA polymerase sigma-70 region 2 domain-containing protein</fullName>
    </recommendedName>
</protein>
<dbReference type="GO" id="GO:0006352">
    <property type="term" value="P:DNA-templated transcription initiation"/>
    <property type="evidence" value="ECO:0007669"/>
    <property type="project" value="InterPro"/>
</dbReference>
<gene>
    <name evidence="2" type="ORF">F1C12_13120</name>
</gene>
<name>A0A7G6YBV9_9MICO</name>
<proteinExistence type="predicted"/>
<sequence length="249" mass="27484">MAGGTHVRTRTDALLTELLREVDMLRPYVRFHFRGWPNEVDAVLQIARETVWHRCSTFDPERGSPHAFVFGITRHVVLREIERKYGPTDDVTVDCDVASESDIDPLEAMIRRFDAHRWMVLVADYVGASDWHVMSDLSLASGDAERVAEAHHLSKRSVRTIRERVCQTARTVLAALAAADAGLPLTGSVIVSCVPEIGGFREVAGMIGDDADTIAATLHIHPGSARARIATAKRLLMIARDVLELEVAA</sequence>
<evidence type="ECO:0000313" key="2">
    <source>
        <dbReference type="EMBL" id="QNE35974.1"/>
    </source>
</evidence>
<accession>A0A7G6YBV9</accession>
<dbReference type="InterPro" id="IPR007627">
    <property type="entry name" value="RNA_pol_sigma70_r2"/>
</dbReference>
<dbReference type="RefSeq" id="WP_185275406.1">
    <property type="nucleotide sequence ID" value="NZ_CP043641.1"/>
</dbReference>
<dbReference type="EMBL" id="CP043641">
    <property type="protein sequence ID" value="QNE35974.1"/>
    <property type="molecule type" value="Genomic_DNA"/>
</dbReference>
<dbReference type="Proteomes" id="UP000515511">
    <property type="component" value="Chromosome"/>
</dbReference>
<dbReference type="GO" id="GO:0003700">
    <property type="term" value="F:DNA-binding transcription factor activity"/>
    <property type="evidence" value="ECO:0007669"/>
    <property type="project" value="InterPro"/>
</dbReference>
<evidence type="ECO:0000313" key="3">
    <source>
        <dbReference type="Proteomes" id="UP000515511"/>
    </source>
</evidence>